<accession>A0A835SS92</accession>
<organism evidence="2 3">
    <name type="scientific">Chlamydomonas incerta</name>
    <dbReference type="NCBI Taxonomy" id="51695"/>
    <lineage>
        <taxon>Eukaryota</taxon>
        <taxon>Viridiplantae</taxon>
        <taxon>Chlorophyta</taxon>
        <taxon>core chlorophytes</taxon>
        <taxon>Chlorophyceae</taxon>
        <taxon>CS clade</taxon>
        <taxon>Chlamydomonadales</taxon>
        <taxon>Chlamydomonadaceae</taxon>
        <taxon>Chlamydomonas</taxon>
    </lineage>
</organism>
<evidence type="ECO:0000313" key="3">
    <source>
        <dbReference type="Proteomes" id="UP000650467"/>
    </source>
</evidence>
<gene>
    <name evidence="2" type="ORF">HXX76_014129</name>
</gene>
<dbReference type="AlphaFoldDB" id="A0A835SS92"/>
<dbReference type="Proteomes" id="UP000650467">
    <property type="component" value="Unassembled WGS sequence"/>
</dbReference>
<evidence type="ECO:0000313" key="2">
    <source>
        <dbReference type="EMBL" id="KAG2424971.1"/>
    </source>
</evidence>
<proteinExistence type="predicted"/>
<comment type="caution">
    <text evidence="2">The sequence shown here is derived from an EMBL/GenBank/DDBJ whole genome shotgun (WGS) entry which is preliminary data.</text>
</comment>
<feature type="region of interest" description="Disordered" evidence="1">
    <location>
        <begin position="71"/>
        <end position="100"/>
    </location>
</feature>
<protein>
    <submittedName>
        <fullName evidence="2">Uncharacterized protein</fullName>
    </submittedName>
</protein>
<keyword evidence="3" id="KW-1185">Reference proteome</keyword>
<reference evidence="2" key="1">
    <citation type="journal article" date="2020" name="bioRxiv">
        <title>Comparative genomics of Chlamydomonas.</title>
        <authorList>
            <person name="Craig R.J."/>
            <person name="Hasan A.R."/>
            <person name="Ness R.W."/>
            <person name="Keightley P.D."/>
        </authorList>
    </citation>
    <scope>NUCLEOTIDE SEQUENCE</scope>
    <source>
        <strain evidence="2">SAG 7.73</strain>
    </source>
</reference>
<dbReference type="EMBL" id="JAEHOC010000060">
    <property type="protein sequence ID" value="KAG2424971.1"/>
    <property type="molecule type" value="Genomic_DNA"/>
</dbReference>
<name>A0A835SS92_CHLIN</name>
<evidence type="ECO:0000256" key="1">
    <source>
        <dbReference type="SAM" id="MobiDB-lite"/>
    </source>
</evidence>
<sequence>MQQTMMADDHSIRLSMAYMGIEDPNYTPADLNELFRTQAAAAHPRNGGTMEGYNALVEHYRNLFRYAAERDKKSTRTRVDGGSNKCRPKEPTKAPPGKFDNKAFNEMFEQFYEGGPLRDRGYGQLMAPTSGTREEITIAKKVDGAAGVVNAFENMPVDSHAYIVEPSGVACTNLGYLELGFEQEDFSGNSSSQNGLVYTDYMRAHTTPRIAGEDKTAGKRPQTYEEMKTAYKRDRESFKMATEEEYMEEVKREQNVHMQRMQNIATQDARIEQSFLERNAALTQWMSRIFSGGRAAQPLRGEASAAVSPTLHIWWRRDTQTWIEKSWFNISCQPYSRNMVDEFIIRSGVPMSQTDRRVFHTTDETEVSAPSCLAAKLAWVCCPCAIAVRIGNVSYSYTFQSTDSLKRFFQQDLCDTIVKHTIHVVPVWRIALWRYAFSRRFIVAGINAENIDHYALLIARNFSKFVDYLAFMRSNLRCMHTALVPRIIRVGWAFYTLLGVACTTPRIPLAASSCSRHAAVHATPKIPLTSDAKT</sequence>